<dbReference type="SMART" id="SM00392">
    <property type="entry name" value="PROF"/>
    <property type="match status" value="1"/>
</dbReference>
<dbReference type="InterPro" id="IPR048278">
    <property type="entry name" value="PFN"/>
</dbReference>
<dbReference type="InParanoid" id="A0A066W3E0"/>
<comment type="similarity">
    <text evidence="2 7">Belongs to the profilin family.</text>
</comment>
<dbReference type="GO" id="GO:0005856">
    <property type="term" value="C:cytoskeleton"/>
    <property type="evidence" value="ECO:0007669"/>
    <property type="project" value="UniProtKB-SubCell"/>
</dbReference>
<dbReference type="InterPro" id="IPR005455">
    <property type="entry name" value="PFN_euk"/>
</dbReference>
<dbReference type="GO" id="GO:0003785">
    <property type="term" value="F:actin monomer binding"/>
    <property type="evidence" value="ECO:0007669"/>
    <property type="project" value="TreeGrafter"/>
</dbReference>
<keyword evidence="5 6" id="KW-0206">Cytoskeleton</keyword>
<reference evidence="8 9" key="1">
    <citation type="submission" date="2014-05" db="EMBL/GenBank/DDBJ databases">
        <title>Draft genome sequence of a rare smut relative, Tilletiaria anomala UBC 951.</title>
        <authorList>
            <consortium name="DOE Joint Genome Institute"/>
            <person name="Toome M."/>
            <person name="Kuo A."/>
            <person name="Henrissat B."/>
            <person name="Lipzen A."/>
            <person name="Tritt A."/>
            <person name="Yoshinaga Y."/>
            <person name="Zane M."/>
            <person name="Barry K."/>
            <person name="Grigoriev I.V."/>
            <person name="Spatafora J.W."/>
            <person name="Aimea M.C."/>
        </authorList>
    </citation>
    <scope>NUCLEOTIDE SEQUENCE [LARGE SCALE GENOMIC DNA]</scope>
    <source>
        <strain evidence="8 9">UBC 951</strain>
    </source>
</reference>
<dbReference type="SUPFAM" id="SSF55770">
    <property type="entry name" value="Profilin (actin-binding protein)"/>
    <property type="match status" value="1"/>
</dbReference>
<dbReference type="RefSeq" id="XP_013243142.1">
    <property type="nucleotide sequence ID" value="XM_013387688.1"/>
</dbReference>
<dbReference type="Proteomes" id="UP000027361">
    <property type="component" value="Unassembled WGS sequence"/>
</dbReference>
<dbReference type="CDD" id="cd00148">
    <property type="entry name" value="PROF"/>
    <property type="match status" value="1"/>
</dbReference>
<dbReference type="PROSITE" id="PS00414">
    <property type="entry name" value="PROFILIN"/>
    <property type="match status" value="1"/>
</dbReference>
<gene>
    <name evidence="8" type="ORF">K437DRAFT_256625</name>
</gene>
<keyword evidence="4 7" id="KW-0009">Actin-binding</keyword>
<evidence type="ECO:0000256" key="1">
    <source>
        <dbReference type="ARBA" id="ARBA00004245"/>
    </source>
</evidence>
<organism evidence="8 9">
    <name type="scientific">Tilletiaria anomala (strain ATCC 24038 / CBS 436.72 / UBC 951)</name>
    <dbReference type="NCBI Taxonomy" id="1037660"/>
    <lineage>
        <taxon>Eukaryota</taxon>
        <taxon>Fungi</taxon>
        <taxon>Dikarya</taxon>
        <taxon>Basidiomycota</taxon>
        <taxon>Ustilaginomycotina</taxon>
        <taxon>Exobasidiomycetes</taxon>
        <taxon>Georgefischeriales</taxon>
        <taxon>Tilletiariaceae</taxon>
        <taxon>Tilletiaria</taxon>
    </lineage>
</organism>
<dbReference type="STRING" id="1037660.A0A066W3E0"/>
<dbReference type="InterPro" id="IPR027310">
    <property type="entry name" value="Profilin_CS"/>
</dbReference>
<dbReference type="GeneID" id="25264478"/>
<evidence type="ECO:0000256" key="2">
    <source>
        <dbReference type="ARBA" id="ARBA00010058"/>
    </source>
</evidence>
<name>A0A066W3E0_TILAU</name>
<dbReference type="PANTHER" id="PTHR11604:SF0">
    <property type="entry name" value="PROFILIN"/>
    <property type="match status" value="1"/>
</dbReference>
<protein>
    <recommendedName>
        <fullName evidence="7">Profilin</fullName>
    </recommendedName>
</protein>
<dbReference type="Gene3D" id="3.30.450.30">
    <property type="entry name" value="Dynein light chain 2a, cytoplasmic"/>
    <property type="match status" value="1"/>
</dbReference>
<evidence type="ECO:0000256" key="7">
    <source>
        <dbReference type="RuleBase" id="RU003909"/>
    </source>
</evidence>
<proteinExistence type="inferred from homology"/>
<dbReference type="PRINTS" id="PR00392">
    <property type="entry name" value="PROFILIN"/>
</dbReference>
<dbReference type="PRINTS" id="PR01640">
    <property type="entry name" value="PROFILINPLNT"/>
</dbReference>
<evidence type="ECO:0000256" key="5">
    <source>
        <dbReference type="ARBA" id="ARBA00023212"/>
    </source>
</evidence>
<dbReference type="FunCoup" id="A0A066W3E0">
    <property type="interactions" value="125"/>
</dbReference>
<comment type="function">
    <text evidence="6">Binds to actin and affects the structure of the cytoskeleton. At high concentrations, profilin prevents the polymerization of actin, whereas it enhances it at low concentrations.</text>
</comment>
<evidence type="ECO:0000256" key="3">
    <source>
        <dbReference type="ARBA" id="ARBA00022490"/>
    </source>
</evidence>
<accession>A0A066W3E0</accession>
<keyword evidence="3" id="KW-0963">Cytoplasm</keyword>
<dbReference type="FunFam" id="3.30.450.30:FF:000001">
    <property type="entry name" value="Profilin"/>
    <property type="match status" value="1"/>
</dbReference>
<comment type="subcellular location">
    <subcellularLocation>
        <location evidence="1">Cytoplasm</location>
        <location evidence="1">Cytoskeleton</location>
    </subcellularLocation>
</comment>
<dbReference type="AlphaFoldDB" id="A0A066W3E0"/>
<dbReference type="HOGENOM" id="CLU_120772_1_1_1"/>
<comment type="caution">
    <text evidence="8">The sequence shown here is derived from an EMBL/GenBank/DDBJ whole genome shotgun (WGS) entry which is preliminary data.</text>
</comment>
<evidence type="ECO:0000313" key="9">
    <source>
        <dbReference type="Proteomes" id="UP000027361"/>
    </source>
</evidence>
<dbReference type="PANTHER" id="PTHR11604">
    <property type="entry name" value="PROFILIN"/>
    <property type="match status" value="1"/>
</dbReference>
<sequence>MSWQTYVDTNLLGSGRVSHAAILGLKGGVWATSSGFALTPEEQRTIVSTFDAPDTAQANGIRAAGRKYFCLKADGRSVYGKQGADGIVCVKTAQCVLVCVYLSPIVPGEANKVVESLGDYLISAGF</sequence>
<dbReference type="OMA" id="QGQKFML"/>
<evidence type="ECO:0000313" key="8">
    <source>
        <dbReference type="EMBL" id="KDN45285.1"/>
    </source>
</evidence>
<evidence type="ECO:0000256" key="4">
    <source>
        <dbReference type="ARBA" id="ARBA00023203"/>
    </source>
</evidence>
<dbReference type="EMBL" id="JMSN01000043">
    <property type="protein sequence ID" value="KDN45285.1"/>
    <property type="molecule type" value="Genomic_DNA"/>
</dbReference>
<dbReference type="GO" id="GO:0005938">
    <property type="term" value="C:cell cortex"/>
    <property type="evidence" value="ECO:0007669"/>
    <property type="project" value="TreeGrafter"/>
</dbReference>
<comment type="subunit">
    <text evidence="6">Occurs in many kinds of cells as a complex with monomeric actin in a 1:1 ratio.</text>
</comment>
<keyword evidence="9" id="KW-1185">Reference proteome</keyword>
<dbReference type="OrthoDB" id="421374at2759"/>
<evidence type="ECO:0000256" key="6">
    <source>
        <dbReference type="RuleBase" id="RU003908"/>
    </source>
</evidence>
<dbReference type="InterPro" id="IPR036140">
    <property type="entry name" value="PFN_sf"/>
</dbReference>
<dbReference type="Pfam" id="PF00235">
    <property type="entry name" value="Profilin"/>
    <property type="match status" value="1"/>
</dbReference>